<evidence type="ECO:0000313" key="2">
    <source>
        <dbReference type="Proteomes" id="UP000887577"/>
    </source>
</evidence>
<proteinExistence type="predicted"/>
<reference evidence="3" key="1">
    <citation type="submission" date="2022-11" db="UniProtKB">
        <authorList>
            <consortium name="WormBaseParasite"/>
        </authorList>
    </citation>
    <scope>IDENTIFICATION</scope>
</reference>
<sequence>MVERASELGESESDDDSPASKKRRIKENDVENDVEMAITVIAAEPDVMQMDINAFREIIKESMNTGFKDIIAKLNQQNIVCPADSDPDQLFPWDDISGWPRQNDRILKEAFGSEFKVPKSWKSWLQVLQNENDESNPKFRCKFCYEHIQANKDLFKDGQFGRLSSENGAEYPQNSVETKKLYWSKKLREHETPRLRRSKLCNR</sequence>
<organism evidence="2 3">
    <name type="scientific">Panagrolaimus superbus</name>
    <dbReference type="NCBI Taxonomy" id="310955"/>
    <lineage>
        <taxon>Eukaryota</taxon>
        <taxon>Metazoa</taxon>
        <taxon>Ecdysozoa</taxon>
        <taxon>Nematoda</taxon>
        <taxon>Chromadorea</taxon>
        <taxon>Rhabditida</taxon>
        <taxon>Tylenchina</taxon>
        <taxon>Panagrolaimomorpha</taxon>
        <taxon>Panagrolaimoidea</taxon>
        <taxon>Panagrolaimidae</taxon>
        <taxon>Panagrolaimus</taxon>
    </lineage>
</organism>
<name>A0A914Z978_9BILA</name>
<dbReference type="Proteomes" id="UP000887577">
    <property type="component" value="Unplaced"/>
</dbReference>
<dbReference type="AlphaFoldDB" id="A0A914Z978"/>
<feature type="region of interest" description="Disordered" evidence="1">
    <location>
        <begin position="1"/>
        <end position="28"/>
    </location>
</feature>
<dbReference type="WBParaSite" id="PSU_v2.g6802.t1">
    <property type="protein sequence ID" value="PSU_v2.g6802.t1"/>
    <property type="gene ID" value="PSU_v2.g6802"/>
</dbReference>
<evidence type="ECO:0000313" key="3">
    <source>
        <dbReference type="WBParaSite" id="PSU_v2.g6802.t1"/>
    </source>
</evidence>
<protein>
    <submittedName>
        <fullName evidence="3">Uncharacterized protein</fullName>
    </submittedName>
</protein>
<keyword evidence="2" id="KW-1185">Reference proteome</keyword>
<evidence type="ECO:0000256" key="1">
    <source>
        <dbReference type="SAM" id="MobiDB-lite"/>
    </source>
</evidence>
<accession>A0A914Z978</accession>